<reference evidence="1" key="1">
    <citation type="submission" date="2017-04" db="EMBL/GenBank/DDBJ databases">
        <title>Unveiling RNA virosphere associated with marine microorganisms.</title>
        <authorList>
            <person name="Urayama S."/>
            <person name="Takaki Y."/>
            <person name="Nishi S."/>
            <person name="Yoshida Y."/>
            <person name="Deguchi S."/>
            <person name="Takai K."/>
            <person name="Nunoura T."/>
        </authorList>
    </citation>
    <scope>NUCLEOTIDE SEQUENCE</scope>
</reference>
<protein>
    <submittedName>
        <fullName evidence="1">Uncharacterized protein</fullName>
    </submittedName>
</protein>
<accession>A0A2V0RA58</accession>
<proteinExistence type="predicted"/>
<name>A0A2V0RA58_9ZZZZ</name>
<sequence length="102" mass="11673">MTNLTHPDHELSAHINVEHYQAHEEEMRMLRRKEEASRKLSTKVTDDSITTIFDGTVVMNDGSEVRVQGTKLLLSGSLHFILVSGKTQPIHSRFIREILIHL</sequence>
<comment type="caution">
    <text evidence="1">The sequence shown here is derived from an EMBL/GenBank/DDBJ whole genome shotgun (WGS) entry which is preliminary data.</text>
</comment>
<evidence type="ECO:0000313" key="1">
    <source>
        <dbReference type="EMBL" id="GBH22196.1"/>
    </source>
</evidence>
<organism evidence="1">
    <name type="scientific">viral metagenome</name>
    <dbReference type="NCBI Taxonomy" id="1070528"/>
    <lineage>
        <taxon>unclassified sequences</taxon>
        <taxon>metagenomes</taxon>
        <taxon>organismal metagenomes</taxon>
    </lineage>
</organism>
<dbReference type="AlphaFoldDB" id="A0A2V0RA58"/>
<dbReference type="EMBL" id="BDQA01000762">
    <property type="protein sequence ID" value="GBH22196.1"/>
    <property type="molecule type" value="Genomic_RNA"/>
</dbReference>